<keyword evidence="4" id="KW-1185">Reference proteome</keyword>
<reference evidence="3 4" key="1">
    <citation type="submission" date="2019-10" db="EMBL/GenBank/DDBJ databases">
        <title>Assembly and Annotation for the nematode Trichostrongylus colubriformis.</title>
        <authorList>
            <person name="Martin J."/>
        </authorList>
    </citation>
    <scope>NUCLEOTIDE SEQUENCE [LARGE SCALE GENOMIC DNA]</scope>
    <source>
        <strain evidence="3">G859</strain>
        <tissue evidence="3">Whole worm</tissue>
    </source>
</reference>
<feature type="compositionally biased region" description="Basic and acidic residues" evidence="1">
    <location>
        <begin position="1"/>
        <end position="21"/>
    </location>
</feature>
<sequence>MIAEQHEQFSSDSRHDEKSSDSRVTSVESSDQDKIESREWAAGEENPKLSFNDASIRAAFVRKVFAIVTIMLIVNVILVMPVLFIEQLRMFLVRHGWIQSVA</sequence>
<dbReference type="EMBL" id="WIXE01011974">
    <property type="protein sequence ID" value="KAK5976342.1"/>
    <property type="molecule type" value="Genomic_DNA"/>
</dbReference>
<keyword evidence="2" id="KW-0812">Transmembrane</keyword>
<dbReference type="Proteomes" id="UP001331761">
    <property type="component" value="Unassembled WGS sequence"/>
</dbReference>
<feature type="non-terminal residue" evidence="3">
    <location>
        <position position="102"/>
    </location>
</feature>
<evidence type="ECO:0000313" key="3">
    <source>
        <dbReference type="EMBL" id="KAK5976342.1"/>
    </source>
</evidence>
<evidence type="ECO:0000256" key="2">
    <source>
        <dbReference type="SAM" id="Phobius"/>
    </source>
</evidence>
<evidence type="ECO:0000256" key="1">
    <source>
        <dbReference type="SAM" id="MobiDB-lite"/>
    </source>
</evidence>
<dbReference type="AlphaFoldDB" id="A0AAN8FCS0"/>
<feature type="compositionally biased region" description="Basic and acidic residues" evidence="1">
    <location>
        <begin position="31"/>
        <end position="41"/>
    </location>
</feature>
<accession>A0AAN8FCS0</accession>
<protein>
    <submittedName>
        <fullName evidence="3">Uncharacterized protein</fullName>
    </submittedName>
</protein>
<keyword evidence="2" id="KW-0472">Membrane</keyword>
<feature type="transmembrane region" description="Helical" evidence="2">
    <location>
        <begin position="64"/>
        <end position="85"/>
    </location>
</feature>
<gene>
    <name evidence="3" type="ORF">GCK32_019575</name>
</gene>
<organism evidence="3 4">
    <name type="scientific">Trichostrongylus colubriformis</name>
    <name type="common">Black scour worm</name>
    <dbReference type="NCBI Taxonomy" id="6319"/>
    <lineage>
        <taxon>Eukaryota</taxon>
        <taxon>Metazoa</taxon>
        <taxon>Ecdysozoa</taxon>
        <taxon>Nematoda</taxon>
        <taxon>Chromadorea</taxon>
        <taxon>Rhabditida</taxon>
        <taxon>Rhabditina</taxon>
        <taxon>Rhabditomorpha</taxon>
        <taxon>Strongyloidea</taxon>
        <taxon>Trichostrongylidae</taxon>
        <taxon>Trichostrongylus</taxon>
    </lineage>
</organism>
<evidence type="ECO:0000313" key="4">
    <source>
        <dbReference type="Proteomes" id="UP001331761"/>
    </source>
</evidence>
<comment type="caution">
    <text evidence="3">The sequence shown here is derived from an EMBL/GenBank/DDBJ whole genome shotgun (WGS) entry which is preliminary data.</text>
</comment>
<proteinExistence type="predicted"/>
<name>A0AAN8FCS0_TRICO</name>
<feature type="region of interest" description="Disordered" evidence="1">
    <location>
        <begin position="1"/>
        <end position="41"/>
    </location>
</feature>
<keyword evidence="2" id="KW-1133">Transmembrane helix</keyword>